<keyword evidence="3" id="KW-1185">Reference proteome</keyword>
<sequence>MEVTTKLEYPKDWSRHGYPDSDDEGPSLNLNSEQTAFADTYALQQGDPPAYGSKWAQPLEHHDLTTEFLEDATSVPAPNRLVAGSRHMNPRPKRPHDIQNLEIGGRNIAEVGWFQSVPEPGYTRIDTSGNTKTLTDWDDYREALRAEA</sequence>
<evidence type="ECO:0000256" key="1">
    <source>
        <dbReference type="SAM" id="MobiDB-lite"/>
    </source>
</evidence>
<evidence type="ECO:0000313" key="3">
    <source>
        <dbReference type="Proteomes" id="UP001140510"/>
    </source>
</evidence>
<accession>A0A9W8ZHW8</accession>
<comment type="caution">
    <text evidence="2">The sequence shown here is derived from an EMBL/GenBank/DDBJ whole genome shotgun (WGS) entry which is preliminary data.</text>
</comment>
<dbReference type="AlphaFoldDB" id="A0A9W8ZHW8"/>
<feature type="region of interest" description="Disordered" evidence="1">
    <location>
        <begin position="1"/>
        <end position="28"/>
    </location>
</feature>
<protein>
    <submittedName>
        <fullName evidence="2">Uncharacterized protein</fullName>
    </submittedName>
</protein>
<evidence type="ECO:0000313" key="2">
    <source>
        <dbReference type="EMBL" id="KAJ4407695.1"/>
    </source>
</evidence>
<feature type="compositionally biased region" description="Basic and acidic residues" evidence="1">
    <location>
        <begin position="8"/>
        <end position="19"/>
    </location>
</feature>
<organism evidence="2 3">
    <name type="scientific">Didymella pomorum</name>
    <dbReference type="NCBI Taxonomy" id="749634"/>
    <lineage>
        <taxon>Eukaryota</taxon>
        <taxon>Fungi</taxon>
        <taxon>Dikarya</taxon>
        <taxon>Ascomycota</taxon>
        <taxon>Pezizomycotina</taxon>
        <taxon>Dothideomycetes</taxon>
        <taxon>Pleosporomycetidae</taxon>
        <taxon>Pleosporales</taxon>
        <taxon>Pleosporineae</taxon>
        <taxon>Didymellaceae</taxon>
        <taxon>Didymella</taxon>
    </lineage>
</organism>
<gene>
    <name evidence="2" type="ORF">N0V91_003665</name>
</gene>
<reference evidence="2" key="1">
    <citation type="submission" date="2022-10" db="EMBL/GenBank/DDBJ databases">
        <title>Tapping the CABI collections for fungal endophytes: first genome assemblies for Collariella, Neodidymelliopsis, Ascochyta clinopodiicola, Didymella pomorum, Didymosphaeria variabile, Neocosmospora piperis and Neocucurbitaria cava.</title>
        <authorList>
            <person name="Hill R."/>
        </authorList>
    </citation>
    <scope>NUCLEOTIDE SEQUENCE</scope>
    <source>
        <strain evidence="2">IMI 355091</strain>
    </source>
</reference>
<dbReference type="EMBL" id="JAPEVA010000019">
    <property type="protein sequence ID" value="KAJ4407695.1"/>
    <property type="molecule type" value="Genomic_DNA"/>
</dbReference>
<dbReference type="Proteomes" id="UP001140510">
    <property type="component" value="Unassembled WGS sequence"/>
</dbReference>
<proteinExistence type="predicted"/>
<name>A0A9W8ZHW8_9PLEO</name>